<reference evidence="5 6" key="1">
    <citation type="submission" date="2016-04" db="EMBL/GenBank/DDBJ databases">
        <title>Complete Genome Sequence of Halotalea alkalilenta IHB B 13600.</title>
        <authorList>
            <person name="Swarnkar M.K."/>
            <person name="Sharma A."/>
            <person name="Kaushal K."/>
            <person name="Soni R."/>
            <person name="Rana S."/>
            <person name="Singh A.K."/>
            <person name="Gulati A."/>
        </authorList>
    </citation>
    <scope>NUCLEOTIDE SEQUENCE [LARGE SCALE GENOMIC DNA]</scope>
    <source>
        <strain evidence="5 6">IHB B 13600</strain>
    </source>
</reference>
<name>A0A172YF13_9GAMM</name>
<keyword evidence="2" id="KW-0238">DNA-binding</keyword>
<accession>A0A172YF13</accession>
<gene>
    <name evidence="5" type="ORF">A5892_10190</name>
</gene>
<dbReference type="Pfam" id="PF14525">
    <property type="entry name" value="AraC_binding_2"/>
    <property type="match status" value="1"/>
</dbReference>
<dbReference type="SMART" id="SM00342">
    <property type="entry name" value="HTH_ARAC"/>
    <property type="match status" value="1"/>
</dbReference>
<dbReference type="RefSeq" id="WP_064122712.1">
    <property type="nucleotide sequence ID" value="NZ_CP015243.1"/>
</dbReference>
<proteinExistence type="predicted"/>
<dbReference type="Gene3D" id="1.10.10.60">
    <property type="entry name" value="Homeodomain-like"/>
    <property type="match status" value="1"/>
</dbReference>
<dbReference type="InterPro" id="IPR035418">
    <property type="entry name" value="AraC-bd_2"/>
</dbReference>
<feature type="domain" description="HTH araC/xylS-type" evidence="4">
    <location>
        <begin position="206"/>
        <end position="304"/>
    </location>
</feature>
<dbReference type="STRING" id="376489.A5892_10190"/>
<keyword evidence="6" id="KW-1185">Reference proteome</keyword>
<dbReference type="PROSITE" id="PS00041">
    <property type="entry name" value="HTH_ARAC_FAMILY_1"/>
    <property type="match status" value="1"/>
</dbReference>
<dbReference type="GO" id="GO:0003700">
    <property type="term" value="F:DNA-binding transcription factor activity"/>
    <property type="evidence" value="ECO:0007669"/>
    <property type="project" value="InterPro"/>
</dbReference>
<evidence type="ECO:0000256" key="3">
    <source>
        <dbReference type="ARBA" id="ARBA00023163"/>
    </source>
</evidence>
<evidence type="ECO:0000313" key="5">
    <source>
        <dbReference type="EMBL" id="ANF57787.1"/>
    </source>
</evidence>
<sequence length="326" mass="35871">MFERKLASWLIGVRSVEAMQSPWKGSASSFSWHARGEYFSSLVAGTVTMGGQSVNRGISSLALAPDHLLLLLVIEGEFISSVYGEEHPVRQGDLMFQDASQPCSFRFAREFGAPRACSMRYLILPREMLGLDGNVAQLHGKVVRHGRPLATLLERYLAALLALGSELGEEDNETIGRATVEMLKPLLAPLFAAKEEGALVANSTLCAICAHIEHNLETALSVDSLCRRFALSRSSLYRLFEPLGGIASYIRSRRLVRARQYLLSPALSHLSIIAIARRCGLEANTFTRLFSQAYGVSPRDARTMAIKYRNHPEQLAQAVVLNHSAS</sequence>
<dbReference type="InterPro" id="IPR009057">
    <property type="entry name" value="Homeodomain-like_sf"/>
</dbReference>
<dbReference type="PANTHER" id="PTHR46796:SF6">
    <property type="entry name" value="ARAC SUBFAMILY"/>
    <property type="match status" value="1"/>
</dbReference>
<dbReference type="Pfam" id="PF12833">
    <property type="entry name" value="HTH_18"/>
    <property type="match status" value="1"/>
</dbReference>
<dbReference type="InterPro" id="IPR018060">
    <property type="entry name" value="HTH_AraC"/>
</dbReference>
<dbReference type="GO" id="GO:0043565">
    <property type="term" value="F:sequence-specific DNA binding"/>
    <property type="evidence" value="ECO:0007669"/>
    <property type="project" value="InterPro"/>
</dbReference>
<dbReference type="PANTHER" id="PTHR46796">
    <property type="entry name" value="HTH-TYPE TRANSCRIPTIONAL ACTIVATOR RHAS-RELATED"/>
    <property type="match status" value="1"/>
</dbReference>
<dbReference type="InterPro" id="IPR018062">
    <property type="entry name" value="HTH_AraC-typ_CS"/>
</dbReference>
<organism evidence="5 6">
    <name type="scientific">Halotalea alkalilenta</name>
    <dbReference type="NCBI Taxonomy" id="376489"/>
    <lineage>
        <taxon>Bacteria</taxon>
        <taxon>Pseudomonadati</taxon>
        <taxon>Pseudomonadota</taxon>
        <taxon>Gammaproteobacteria</taxon>
        <taxon>Oceanospirillales</taxon>
        <taxon>Halomonadaceae</taxon>
        <taxon>Halotalea</taxon>
    </lineage>
</organism>
<dbReference type="InterPro" id="IPR050204">
    <property type="entry name" value="AraC_XylS_family_regulators"/>
</dbReference>
<evidence type="ECO:0000256" key="1">
    <source>
        <dbReference type="ARBA" id="ARBA00023015"/>
    </source>
</evidence>
<dbReference type="SUPFAM" id="SSF46689">
    <property type="entry name" value="Homeodomain-like"/>
    <property type="match status" value="1"/>
</dbReference>
<evidence type="ECO:0000313" key="6">
    <source>
        <dbReference type="Proteomes" id="UP000077875"/>
    </source>
</evidence>
<protein>
    <recommendedName>
        <fullName evidence="4">HTH araC/xylS-type domain-containing protein</fullName>
    </recommendedName>
</protein>
<dbReference type="EMBL" id="CP015243">
    <property type="protein sequence ID" value="ANF57787.1"/>
    <property type="molecule type" value="Genomic_DNA"/>
</dbReference>
<keyword evidence="1" id="KW-0805">Transcription regulation</keyword>
<evidence type="ECO:0000256" key="2">
    <source>
        <dbReference type="ARBA" id="ARBA00023125"/>
    </source>
</evidence>
<dbReference type="KEGG" id="haa:A5892_10190"/>
<dbReference type="AlphaFoldDB" id="A0A172YF13"/>
<evidence type="ECO:0000259" key="4">
    <source>
        <dbReference type="PROSITE" id="PS01124"/>
    </source>
</evidence>
<keyword evidence="3" id="KW-0804">Transcription</keyword>
<dbReference type="PROSITE" id="PS01124">
    <property type="entry name" value="HTH_ARAC_FAMILY_2"/>
    <property type="match status" value="1"/>
</dbReference>
<dbReference type="Proteomes" id="UP000077875">
    <property type="component" value="Chromosome"/>
</dbReference>